<accession>B7KCA0</accession>
<dbReference type="EMBL" id="CP001291">
    <property type="protein sequence ID" value="ACK70205.1"/>
    <property type="molecule type" value="Genomic_DNA"/>
</dbReference>
<proteinExistence type="predicted"/>
<evidence type="ECO:0000313" key="1">
    <source>
        <dbReference type="EMBL" id="ACK70205.1"/>
    </source>
</evidence>
<protein>
    <submittedName>
        <fullName evidence="1">Uncharacterized protein</fullName>
    </submittedName>
</protein>
<dbReference type="Proteomes" id="UP000002384">
    <property type="component" value="Chromosome"/>
</dbReference>
<gene>
    <name evidence="1" type="ordered locus">PCC7424_1771</name>
</gene>
<dbReference type="AlphaFoldDB" id="B7KCA0"/>
<organism evidence="1 2">
    <name type="scientific">Gloeothece citriformis (strain PCC 7424)</name>
    <name type="common">Cyanothece sp. (strain PCC 7424)</name>
    <dbReference type="NCBI Taxonomy" id="65393"/>
    <lineage>
        <taxon>Bacteria</taxon>
        <taxon>Bacillati</taxon>
        <taxon>Cyanobacteriota</taxon>
        <taxon>Cyanophyceae</taxon>
        <taxon>Oscillatoriophycideae</taxon>
        <taxon>Chroococcales</taxon>
        <taxon>Aphanothecaceae</taxon>
        <taxon>Gloeothece</taxon>
        <taxon>Gloeothece citriformis</taxon>
    </lineage>
</organism>
<dbReference type="KEGG" id="cyc:PCC7424_1771"/>
<dbReference type="HOGENOM" id="CLU_3288329_0_0_3"/>
<dbReference type="STRING" id="65393.PCC7424_1771"/>
<name>B7KCA0_GLOC7</name>
<evidence type="ECO:0000313" key="2">
    <source>
        <dbReference type="Proteomes" id="UP000002384"/>
    </source>
</evidence>
<keyword evidence="2" id="KW-1185">Reference proteome</keyword>
<sequence>MPKSELIQMTIYQAFASFEGERTYPPLASLISISYSYKED</sequence>
<reference evidence="2" key="1">
    <citation type="journal article" date="2011" name="MBio">
        <title>Novel metabolic attributes of the genus Cyanothece, comprising a group of unicellular nitrogen-fixing Cyanobacteria.</title>
        <authorList>
            <person name="Bandyopadhyay A."/>
            <person name="Elvitigala T."/>
            <person name="Welsh E."/>
            <person name="Stockel J."/>
            <person name="Liberton M."/>
            <person name="Min H."/>
            <person name="Sherman L.A."/>
            <person name="Pakrasi H.B."/>
        </authorList>
    </citation>
    <scope>NUCLEOTIDE SEQUENCE [LARGE SCALE GENOMIC DNA]</scope>
    <source>
        <strain evidence="2">PCC 7424</strain>
    </source>
</reference>